<dbReference type="EMBL" id="DF820488">
    <property type="protein sequence ID" value="GAK30754.1"/>
    <property type="molecule type" value="Genomic_DNA"/>
</dbReference>
<dbReference type="RefSeq" id="WP_027698836.1">
    <property type="nucleotide sequence ID" value="NZ_DF820488.1"/>
</dbReference>
<keyword evidence="2" id="KW-1185">Reference proteome</keyword>
<reference evidence="2" key="1">
    <citation type="journal article" date="2014" name="Genome Announc.">
        <title>Draft genome sequence of Weissella oryzae SG25T, isolated from fermented rice grains.</title>
        <authorList>
            <person name="Tanizawa Y."/>
            <person name="Fujisawa T."/>
            <person name="Mochizuki T."/>
            <person name="Kaminuma E."/>
            <person name="Suzuki Y."/>
            <person name="Nakamura Y."/>
            <person name="Tohno M."/>
        </authorList>
    </citation>
    <scope>NUCLEOTIDE SEQUENCE [LARGE SCALE GENOMIC DNA]</scope>
    <source>
        <strain evidence="2">DSM 25784 / JCM 18191 / LMG 30913 / SG25</strain>
    </source>
</reference>
<gene>
    <name evidence="1" type="ORF">WOSG25_050260</name>
</gene>
<accession>A0A069CTG7</accession>
<dbReference type="AlphaFoldDB" id="A0A069CTG7"/>
<sequence>MQEIFIKMRDRTGINHTFKYPWLNEEIYRFAKKSVGQAYIVGLTSDVKLIVHVTDLRERLPIIDNIIRLKNAGISLVYAPSRLEAVRMLFKYDIRKAALSVFEPSNLPISITWAKIVERLIAINRLKDLGLNYYADMKELNK</sequence>
<evidence type="ECO:0000313" key="1">
    <source>
        <dbReference type="EMBL" id="GAK30754.1"/>
    </source>
</evidence>
<dbReference type="STRING" id="1329250.WOSG25_050260"/>
<proteinExistence type="predicted"/>
<organism evidence="1 2">
    <name type="scientific">Weissella oryzae (strain DSM 25784 / JCM 18191 / LMG 30913 / SG25)</name>
    <dbReference type="NCBI Taxonomy" id="1329250"/>
    <lineage>
        <taxon>Bacteria</taxon>
        <taxon>Bacillati</taxon>
        <taxon>Bacillota</taxon>
        <taxon>Bacilli</taxon>
        <taxon>Lactobacillales</taxon>
        <taxon>Lactobacillaceae</taxon>
        <taxon>Weissella</taxon>
    </lineage>
</organism>
<dbReference type="Proteomes" id="UP000030643">
    <property type="component" value="Unassembled WGS sequence"/>
</dbReference>
<protein>
    <submittedName>
        <fullName evidence="1">Uncharacterized protein</fullName>
    </submittedName>
</protein>
<name>A0A069CTG7_WEIOS</name>
<evidence type="ECO:0000313" key="2">
    <source>
        <dbReference type="Proteomes" id="UP000030643"/>
    </source>
</evidence>